<proteinExistence type="predicted"/>
<dbReference type="PANTHER" id="PTHR11360">
    <property type="entry name" value="MONOCARBOXYLATE TRANSPORTER"/>
    <property type="match status" value="1"/>
</dbReference>
<sequence>MVSLYTQYYQMAVYSCVYGITWGGTIDLTPVLLVELLGKDKLNNAYGIYMMITGIALSLGIPVSGVLFNETGSYDSAFYLSEDLQF</sequence>
<comment type="caution">
    <text evidence="2">The sequence shown here is derived from an EMBL/GenBank/DDBJ whole genome shotgun (WGS) entry which is preliminary data.</text>
</comment>
<dbReference type="PANTHER" id="PTHR11360:SF284">
    <property type="entry name" value="EG:103B4.3 PROTEIN-RELATED"/>
    <property type="match status" value="1"/>
</dbReference>
<feature type="transmembrane region" description="Helical" evidence="1">
    <location>
        <begin position="46"/>
        <end position="68"/>
    </location>
</feature>
<organism evidence="2 3">
    <name type="scientific">Caerostris extrusa</name>
    <name type="common">Bark spider</name>
    <name type="synonym">Caerostris bankana</name>
    <dbReference type="NCBI Taxonomy" id="172846"/>
    <lineage>
        <taxon>Eukaryota</taxon>
        <taxon>Metazoa</taxon>
        <taxon>Ecdysozoa</taxon>
        <taxon>Arthropoda</taxon>
        <taxon>Chelicerata</taxon>
        <taxon>Arachnida</taxon>
        <taxon>Araneae</taxon>
        <taxon>Araneomorphae</taxon>
        <taxon>Entelegynae</taxon>
        <taxon>Araneoidea</taxon>
        <taxon>Araneidae</taxon>
        <taxon>Caerostris</taxon>
    </lineage>
</organism>
<protein>
    <submittedName>
        <fullName evidence="2">Monocarboxylate transporter 14</fullName>
    </submittedName>
</protein>
<feature type="transmembrane region" description="Helical" evidence="1">
    <location>
        <begin position="12"/>
        <end position="34"/>
    </location>
</feature>
<evidence type="ECO:0000313" key="3">
    <source>
        <dbReference type="Proteomes" id="UP001054945"/>
    </source>
</evidence>
<name>A0AAV4S6A0_CAEEX</name>
<evidence type="ECO:0000313" key="2">
    <source>
        <dbReference type="EMBL" id="GIY28106.1"/>
    </source>
</evidence>
<keyword evidence="1" id="KW-1133">Transmembrane helix</keyword>
<dbReference type="InterPro" id="IPR036259">
    <property type="entry name" value="MFS_trans_sf"/>
</dbReference>
<dbReference type="SUPFAM" id="SSF103473">
    <property type="entry name" value="MFS general substrate transporter"/>
    <property type="match status" value="1"/>
</dbReference>
<dbReference type="Gene3D" id="1.20.1250.20">
    <property type="entry name" value="MFS general substrate transporter like domains"/>
    <property type="match status" value="1"/>
</dbReference>
<dbReference type="EMBL" id="BPLR01008905">
    <property type="protein sequence ID" value="GIY28106.1"/>
    <property type="molecule type" value="Genomic_DNA"/>
</dbReference>
<dbReference type="AlphaFoldDB" id="A0AAV4S6A0"/>
<dbReference type="InterPro" id="IPR050327">
    <property type="entry name" value="Proton-linked_MCT"/>
</dbReference>
<accession>A0AAV4S6A0</accession>
<keyword evidence="3" id="KW-1185">Reference proteome</keyword>
<evidence type="ECO:0000256" key="1">
    <source>
        <dbReference type="SAM" id="Phobius"/>
    </source>
</evidence>
<dbReference type="GO" id="GO:0008028">
    <property type="term" value="F:monocarboxylic acid transmembrane transporter activity"/>
    <property type="evidence" value="ECO:0007669"/>
    <property type="project" value="TreeGrafter"/>
</dbReference>
<reference evidence="2 3" key="1">
    <citation type="submission" date="2021-06" db="EMBL/GenBank/DDBJ databases">
        <title>Caerostris extrusa draft genome.</title>
        <authorList>
            <person name="Kono N."/>
            <person name="Arakawa K."/>
        </authorList>
    </citation>
    <scope>NUCLEOTIDE SEQUENCE [LARGE SCALE GENOMIC DNA]</scope>
</reference>
<gene>
    <name evidence="2" type="primary">SLC16A14_3</name>
    <name evidence="2" type="ORF">CEXT_379201</name>
</gene>
<keyword evidence="1" id="KW-0472">Membrane</keyword>
<dbReference type="Proteomes" id="UP001054945">
    <property type="component" value="Unassembled WGS sequence"/>
</dbReference>
<keyword evidence="1" id="KW-0812">Transmembrane</keyword>